<name>A0ABD1GPF6_SALDI</name>
<evidence type="ECO:0000313" key="7">
    <source>
        <dbReference type="Proteomes" id="UP001567538"/>
    </source>
</evidence>
<evidence type="ECO:0000256" key="1">
    <source>
        <dbReference type="ARBA" id="ARBA00022723"/>
    </source>
</evidence>
<evidence type="ECO:0000256" key="3">
    <source>
        <dbReference type="ARBA" id="ARBA00022833"/>
    </source>
</evidence>
<keyword evidence="1" id="KW-0479">Metal-binding</keyword>
<keyword evidence="7" id="KW-1185">Reference proteome</keyword>
<protein>
    <recommendedName>
        <fullName evidence="5">GRF-type domain-containing protein</fullName>
    </recommendedName>
</protein>
<accession>A0ABD1GPF6</accession>
<dbReference type="AlphaFoldDB" id="A0ABD1GPF6"/>
<dbReference type="Proteomes" id="UP001567538">
    <property type="component" value="Unassembled WGS sequence"/>
</dbReference>
<gene>
    <name evidence="6" type="ORF">AAHA92_22674</name>
</gene>
<organism evidence="6 7">
    <name type="scientific">Salvia divinorum</name>
    <name type="common">Maria pastora</name>
    <name type="synonym">Diviner's sage</name>
    <dbReference type="NCBI Taxonomy" id="28513"/>
    <lineage>
        <taxon>Eukaryota</taxon>
        <taxon>Viridiplantae</taxon>
        <taxon>Streptophyta</taxon>
        <taxon>Embryophyta</taxon>
        <taxon>Tracheophyta</taxon>
        <taxon>Spermatophyta</taxon>
        <taxon>Magnoliopsida</taxon>
        <taxon>eudicotyledons</taxon>
        <taxon>Gunneridae</taxon>
        <taxon>Pentapetalae</taxon>
        <taxon>asterids</taxon>
        <taxon>lamiids</taxon>
        <taxon>Lamiales</taxon>
        <taxon>Lamiaceae</taxon>
        <taxon>Nepetoideae</taxon>
        <taxon>Mentheae</taxon>
        <taxon>Salviinae</taxon>
        <taxon>Salvia</taxon>
        <taxon>Salvia subgen. Calosphace</taxon>
    </lineage>
</organism>
<keyword evidence="2 4" id="KW-0863">Zinc-finger</keyword>
<dbReference type="PROSITE" id="PS51999">
    <property type="entry name" value="ZF_GRF"/>
    <property type="match status" value="1"/>
</dbReference>
<dbReference type="Pfam" id="PF06839">
    <property type="entry name" value="Zn_ribbon_GRF"/>
    <property type="match status" value="1"/>
</dbReference>
<feature type="domain" description="GRF-type" evidence="5">
    <location>
        <begin position="8"/>
        <end position="50"/>
    </location>
</feature>
<evidence type="ECO:0000259" key="5">
    <source>
        <dbReference type="PROSITE" id="PS51999"/>
    </source>
</evidence>
<dbReference type="GO" id="GO:0008270">
    <property type="term" value="F:zinc ion binding"/>
    <property type="evidence" value="ECO:0007669"/>
    <property type="project" value="UniProtKB-KW"/>
</dbReference>
<sequence>MHEAIPLCVCGKGKIDLRCAGKSAINAGRFYYKCPVNGKHPGSFKWCDESQEGSPNKAHRVDPMEDHRITSIHAAPLGIRISWHWALRAMLWG</sequence>
<reference evidence="6 7" key="1">
    <citation type="submission" date="2024-06" db="EMBL/GenBank/DDBJ databases">
        <title>A chromosome level genome sequence of Diviner's sage (Salvia divinorum).</title>
        <authorList>
            <person name="Ford S.A."/>
            <person name="Ro D.-K."/>
            <person name="Ness R.W."/>
            <person name="Phillips M.A."/>
        </authorList>
    </citation>
    <scope>NUCLEOTIDE SEQUENCE [LARGE SCALE GENOMIC DNA]</scope>
    <source>
        <strain evidence="6">SAF-2024a</strain>
        <tissue evidence="6">Leaf</tissue>
    </source>
</reference>
<evidence type="ECO:0000256" key="2">
    <source>
        <dbReference type="ARBA" id="ARBA00022771"/>
    </source>
</evidence>
<evidence type="ECO:0000256" key="4">
    <source>
        <dbReference type="PROSITE-ProRule" id="PRU01343"/>
    </source>
</evidence>
<keyword evidence="3" id="KW-0862">Zinc</keyword>
<evidence type="ECO:0000313" key="6">
    <source>
        <dbReference type="EMBL" id="KAL1546015.1"/>
    </source>
</evidence>
<proteinExistence type="predicted"/>
<dbReference type="InterPro" id="IPR010666">
    <property type="entry name" value="Znf_GRF"/>
</dbReference>
<dbReference type="EMBL" id="JBEAFC010000008">
    <property type="protein sequence ID" value="KAL1546015.1"/>
    <property type="molecule type" value="Genomic_DNA"/>
</dbReference>
<comment type="caution">
    <text evidence="6">The sequence shown here is derived from an EMBL/GenBank/DDBJ whole genome shotgun (WGS) entry which is preliminary data.</text>
</comment>